<dbReference type="PANTHER" id="PTHR15887:SF1">
    <property type="entry name" value="TRANSMEMBRANE PROTEIN 69"/>
    <property type="match status" value="1"/>
</dbReference>
<dbReference type="Pfam" id="PF11911">
    <property type="entry name" value="DUF3429"/>
    <property type="match status" value="1"/>
</dbReference>
<feature type="transmembrane region" description="Helical" evidence="2">
    <location>
        <begin position="98"/>
        <end position="117"/>
    </location>
</feature>
<reference evidence="3" key="1">
    <citation type="submission" date="2020-12" db="EMBL/GenBank/DDBJ databases">
        <title>Metabolic potential, ecology and presence of endohyphal bacteria is reflected in genomic diversity of Mucoromycotina.</title>
        <authorList>
            <person name="Muszewska A."/>
            <person name="Okrasinska A."/>
            <person name="Steczkiewicz K."/>
            <person name="Drgas O."/>
            <person name="Orlowska M."/>
            <person name="Perlinska-Lenart U."/>
            <person name="Aleksandrzak-Piekarczyk T."/>
            <person name="Szatraj K."/>
            <person name="Zielenkiewicz U."/>
            <person name="Pilsyk S."/>
            <person name="Malc E."/>
            <person name="Mieczkowski P."/>
            <person name="Kruszewska J.S."/>
            <person name="Biernat P."/>
            <person name="Pawlowska J."/>
        </authorList>
    </citation>
    <scope>NUCLEOTIDE SEQUENCE</scope>
    <source>
        <strain evidence="3">WA0000067209</strain>
    </source>
</reference>
<organism evidence="3 4">
    <name type="scientific">Mortierella isabellina</name>
    <name type="common">Filamentous fungus</name>
    <name type="synonym">Umbelopsis isabellina</name>
    <dbReference type="NCBI Taxonomy" id="91625"/>
    <lineage>
        <taxon>Eukaryota</taxon>
        <taxon>Fungi</taxon>
        <taxon>Fungi incertae sedis</taxon>
        <taxon>Mucoromycota</taxon>
        <taxon>Mucoromycotina</taxon>
        <taxon>Umbelopsidomycetes</taxon>
        <taxon>Umbelopsidales</taxon>
        <taxon>Umbelopsidaceae</taxon>
        <taxon>Umbelopsis</taxon>
    </lineage>
</organism>
<evidence type="ECO:0000313" key="3">
    <source>
        <dbReference type="EMBL" id="KAG2181205.1"/>
    </source>
</evidence>
<dbReference type="AlphaFoldDB" id="A0A8H7UFK9"/>
<dbReference type="EMBL" id="JAEPQZ010000005">
    <property type="protein sequence ID" value="KAG2181205.1"/>
    <property type="molecule type" value="Genomic_DNA"/>
</dbReference>
<proteinExistence type="predicted"/>
<sequence>MQKRFTRISGVPPIQRRLATLSRPASSSDSHSSREDQKGESSVKELGSDMKTVMSDFTNVPRPAILFGFAGALPCLAASVMSIAYADTPELLAFIEPVQVGYGACILSWLGAIHWGLEMAKYNGTTGYARYSYGVIPPLLAWPTLFFPTDVALLSQSVGFVFLLYTDVKAAGRGWTPKWYPFLRYWLTWIAGGSIWLSLIGKDWKRRGRPNAYDTICIYAI</sequence>
<keyword evidence="2" id="KW-0812">Transmembrane</keyword>
<dbReference type="PANTHER" id="PTHR15887">
    <property type="entry name" value="TRANSMEMBRANE PROTEIN 69"/>
    <property type="match status" value="1"/>
</dbReference>
<keyword evidence="4" id="KW-1185">Reference proteome</keyword>
<keyword evidence="2" id="KW-1133">Transmembrane helix</keyword>
<comment type="caution">
    <text evidence="3">The sequence shown here is derived from an EMBL/GenBank/DDBJ whole genome shotgun (WGS) entry which is preliminary data.</text>
</comment>
<evidence type="ECO:0000256" key="1">
    <source>
        <dbReference type="SAM" id="MobiDB-lite"/>
    </source>
</evidence>
<name>A0A8H7UFK9_MORIS</name>
<dbReference type="OrthoDB" id="194289at2759"/>
<feature type="transmembrane region" description="Helical" evidence="2">
    <location>
        <begin position="183"/>
        <end position="201"/>
    </location>
</feature>
<feature type="compositionally biased region" description="Basic and acidic residues" evidence="1">
    <location>
        <begin position="31"/>
        <end position="45"/>
    </location>
</feature>
<evidence type="ECO:0000313" key="4">
    <source>
        <dbReference type="Proteomes" id="UP000654370"/>
    </source>
</evidence>
<dbReference type="Proteomes" id="UP000654370">
    <property type="component" value="Unassembled WGS sequence"/>
</dbReference>
<gene>
    <name evidence="3" type="ORF">INT43_008787</name>
</gene>
<feature type="transmembrane region" description="Helical" evidence="2">
    <location>
        <begin position="138"/>
        <end position="163"/>
    </location>
</feature>
<feature type="transmembrane region" description="Helical" evidence="2">
    <location>
        <begin position="64"/>
        <end position="86"/>
    </location>
</feature>
<evidence type="ECO:0000256" key="2">
    <source>
        <dbReference type="SAM" id="Phobius"/>
    </source>
</evidence>
<feature type="region of interest" description="Disordered" evidence="1">
    <location>
        <begin position="1"/>
        <end position="45"/>
    </location>
</feature>
<protein>
    <submittedName>
        <fullName evidence="3">Uncharacterized protein</fullName>
    </submittedName>
</protein>
<keyword evidence="2" id="KW-0472">Membrane</keyword>
<accession>A0A8H7UFK9</accession>
<dbReference type="InterPro" id="IPR021836">
    <property type="entry name" value="DUF3429"/>
</dbReference>